<dbReference type="InterPro" id="IPR024008">
    <property type="entry name" value="BsaA"/>
</dbReference>
<gene>
    <name evidence="2" type="ORF">KTH89_12585</name>
</gene>
<keyword evidence="1" id="KW-0732">Signal</keyword>
<feature type="signal peptide" evidence="1">
    <location>
        <begin position="1"/>
        <end position="24"/>
    </location>
</feature>
<evidence type="ECO:0000256" key="1">
    <source>
        <dbReference type="SAM" id="SignalP"/>
    </source>
</evidence>
<comment type="caution">
    <text evidence="2">The sequence shown here is derived from an EMBL/GenBank/DDBJ whole genome shotgun (WGS) entry which is preliminary data.</text>
</comment>
<dbReference type="NCBIfam" id="TIGR04090">
    <property type="entry name" value="exp_by_SipW_IV"/>
    <property type="match status" value="1"/>
</dbReference>
<accession>A0A949K0B5</accession>
<evidence type="ECO:0000313" key="2">
    <source>
        <dbReference type="EMBL" id="MBU9737379.1"/>
    </source>
</evidence>
<dbReference type="EMBL" id="JAHQCW010000020">
    <property type="protein sequence ID" value="MBU9737379.1"/>
    <property type="molecule type" value="Genomic_DNA"/>
</dbReference>
<reference evidence="2" key="1">
    <citation type="submission" date="2021-06" db="EMBL/GenBank/DDBJ databases">
        <title>Description of novel taxa of the family Lachnospiraceae.</title>
        <authorList>
            <person name="Chaplin A.V."/>
            <person name="Sokolova S.R."/>
            <person name="Pikina A.P."/>
            <person name="Korzhanova M."/>
            <person name="Belova V."/>
            <person name="Korostin D."/>
            <person name="Efimov B.A."/>
        </authorList>
    </citation>
    <scope>NUCLEOTIDE SEQUENCE</scope>
    <source>
        <strain evidence="2">ASD5720</strain>
    </source>
</reference>
<evidence type="ECO:0000313" key="3">
    <source>
        <dbReference type="Proteomes" id="UP000712157"/>
    </source>
</evidence>
<dbReference type="AlphaFoldDB" id="A0A949K0B5"/>
<proteinExistence type="predicted"/>
<sequence length="295" mass="31432">MKKNKKVLVLSGLLVLAMVAGVLAYFNKTTTINNPFSTKSYGGETVEKFNPGEGEDWEPGATVEKLVTATNTGDYPLYVRVKFDETWTRKNESAAFIDIKAGDAAIEPGATAKKILNVFQTKDAAGENDGIANVNADDTVVAKNLVNITGTDAKWIDGKDGYFYYYKPLEPTDSTEALLESVTLAQDADMGLYGSVITYALCADPDKKLTAPPADAVWKSEAELLAGSGAATVADFMKLDRNKGMALFTKNTSALEAGLSGYADANYLLTITTDFVQTSADALTAAGWTLPAGVQ</sequence>
<organism evidence="2 3">
    <name type="scientific">Diplocloster agilis</name>
    <dbReference type="NCBI Taxonomy" id="2850323"/>
    <lineage>
        <taxon>Bacteria</taxon>
        <taxon>Bacillati</taxon>
        <taxon>Bacillota</taxon>
        <taxon>Clostridia</taxon>
        <taxon>Lachnospirales</taxon>
        <taxon>Lachnospiraceae</taxon>
        <taxon>Diplocloster</taxon>
    </lineage>
</organism>
<feature type="chain" id="PRO_5037000988" evidence="1">
    <location>
        <begin position="25"/>
        <end position="295"/>
    </location>
</feature>
<protein>
    <submittedName>
        <fullName evidence="2">BsaA family SipW-dependent biofilm matrix protein</fullName>
    </submittedName>
</protein>
<keyword evidence="3" id="KW-1185">Reference proteome</keyword>
<dbReference type="RefSeq" id="WP_238721947.1">
    <property type="nucleotide sequence ID" value="NZ_JAHQCW010000020.1"/>
</dbReference>
<name>A0A949K0B5_9FIRM</name>
<dbReference type="Proteomes" id="UP000712157">
    <property type="component" value="Unassembled WGS sequence"/>
</dbReference>